<comment type="caution">
    <text evidence="1">The sequence shown here is derived from an EMBL/GenBank/DDBJ whole genome shotgun (WGS) entry which is preliminary data.</text>
</comment>
<protein>
    <submittedName>
        <fullName evidence="1">2'-5' RNA ligase family protein</fullName>
    </submittedName>
</protein>
<dbReference type="RefSeq" id="WP_350951444.1">
    <property type="nucleotide sequence ID" value="NZ_JBEOYX010000002.1"/>
</dbReference>
<evidence type="ECO:0000313" key="2">
    <source>
        <dbReference type="Proteomes" id="UP001602058"/>
    </source>
</evidence>
<reference evidence="1 2" key="1">
    <citation type="submission" date="2024-10" db="EMBL/GenBank/DDBJ databases">
        <title>The Natural Products Discovery Center: Release of the First 8490 Sequenced Strains for Exploring Actinobacteria Biosynthetic Diversity.</title>
        <authorList>
            <person name="Kalkreuter E."/>
            <person name="Kautsar S.A."/>
            <person name="Yang D."/>
            <person name="Bader C.D."/>
            <person name="Teijaro C.N."/>
            <person name="Fluegel L."/>
            <person name="Davis C.M."/>
            <person name="Simpson J.R."/>
            <person name="Lauterbach L."/>
            <person name="Steele A.D."/>
            <person name="Gui C."/>
            <person name="Meng S."/>
            <person name="Li G."/>
            <person name="Viehrig K."/>
            <person name="Ye F."/>
            <person name="Su P."/>
            <person name="Kiefer A.F."/>
            <person name="Nichols A."/>
            <person name="Cepeda A.J."/>
            <person name="Yan W."/>
            <person name="Fan B."/>
            <person name="Jiang Y."/>
            <person name="Adhikari A."/>
            <person name="Zheng C.-J."/>
            <person name="Schuster L."/>
            <person name="Cowan T.M."/>
            <person name="Smanski M.J."/>
            <person name="Chevrette M.G."/>
            <person name="De Carvalho L.P.S."/>
            <person name="Shen B."/>
        </authorList>
    </citation>
    <scope>NUCLEOTIDE SEQUENCE [LARGE SCALE GENOMIC DNA]</scope>
    <source>
        <strain evidence="1 2">NPDC001390</strain>
    </source>
</reference>
<dbReference type="GO" id="GO:0016874">
    <property type="term" value="F:ligase activity"/>
    <property type="evidence" value="ECO:0007669"/>
    <property type="project" value="UniProtKB-KW"/>
</dbReference>
<dbReference type="EMBL" id="JBIAWJ010000011">
    <property type="protein sequence ID" value="MFF4524069.1"/>
    <property type="molecule type" value="Genomic_DNA"/>
</dbReference>
<sequence length="244" mass="26335">MPLLSADPTAFPAEPPENLDDPACIAEHDWVAFSALEEMTDHWSRPGWSDGARAYYWMLTFPGSPELADLAVTCQDELTALGLDPVPADGLHLTLARIGARDAVTRRQLEALAQTAARELPGAFTLRIVPLAGSRGAVRFSVGPWAPLVHLHAALLHAGRSEDLSSREPTALFRPHLSIAYNNRRRPAAPVTAAVAYLRSLASVAVEVADVQLVELRRDGATYRWDVLESLPLAALDLAGPAVE</sequence>
<keyword evidence="2" id="KW-1185">Reference proteome</keyword>
<dbReference type="Proteomes" id="UP001602058">
    <property type="component" value="Unassembled WGS sequence"/>
</dbReference>
<organism evidence="1 2">
    <name type="scientific">Streptomyces bluensis</name>
    <dbReference type="NCBI Taxonomy" id="33897"/>
    <lineage>
        <taxon>Bacteria</taxon>
        <taxon>Bacillati</taxon>
        <taxon>Actinomycetota</taxon>
        <taxon>Actinomycetes</taxon>
        <taxon>Kitasatosporales</taxon>
        <taxon>Streptomycetaceae</taxon>
        <taxon>Streptomyces</taxon>
    </lineage>
</organism>
<dbReference type="InterPro" id="IPR009097">
    <property type="entry name" value="Cyclic_Pdiesterase"/>
</dbReference>
<proteinExistence type="predicted"/>
<gene>
    <name evidence="1" type="ORF">ACFY1D_22015</name>
</gene>
<dbReference type="Pfam" id="PF13563">
    <property type="entry name" value="2_5_RNA_ligase2"/>
    <property type="match status" value="1"/>
</dbReference>
<evidence type="ECO:0000313" key="1">
    <source>
        <dbReference type="EMBL" id="MFF4524069.1"/>
    </source>
</evidence>
<name>A0ABW6UKV7_9ACTN</name>
<accession>A0ABW6UKV7</accession>
<dbReference type="SUPFAM" id="SSF55144">
    <property type="entry name" value="LigT-like"/>
    <property type="match status" value="1"/>
</dbReference>
<keyword evidence="1" id="KW-0436">Ligase</keyword>
<dbReference type="Gene3D" id="3.90.1140.10">
    <property type="entry name" value="Cyclic phosphodiesterase"/>
    <property type="match status" value="1"/>
</dbReference>